<keyword evidence="2 6" id="KW-0349">Heme</keyword>
<evidence type="ECO:0000256" key="2">
    <source>
        <dbReference type="ARBA" id="ARBA00022617"/>
    </source>
</evidence>
<dbReference type="GO" id="GO:0005344">
    <property type="term" value="F:oxygen carrier activity"/>
    <property type="evidence" value="ECO:0007669"/>
    <property type="project" value="UniProtKB-UniRule"/>
</dbReference>
<dbReference type="SUPFAM" id="SSF46458">
    <property type="entry name" value="Globin-like"/>
    <property type="match status" value="1"/>
</dbReference>
<dbReference type="GO" id="GO:0005833">
    <property type="term" value="C:hemoglobin complex"/>
    <property type="evidence" value="ECO:0007669"/>
    <property type="project" value="UniProtKB-UniRule"/>
</dbReference>
<evidence type="ECO:0000256" key="9">
    <source>
        <dbReference type="RuleBase" id="RU000356"/>
    </source>
</evidence>
<dbReference type="PROSITE" id="PS01033">
    <property type="entry name" value="GLOBIN"/>
    <property type="match status" value="1"/>
</dbReference>
<dbReference type="InterPro" id="IPR012292">
    <property type="entry name" value="Globin/Proto"/>
</dbReference>
<dbReference type="GO" id="GO:0020037">
    <property type="term" value="F:heme binding"/>
    <property type="evidence" value="ECO:0007669"/>
    <property type="project" value="UniProtKB-UniRule"/>
</dbReference>
<evidence type="ECO:0000256" key="7">
    <source>
        <dbReference type="PIRSR" id="PIRSR036517-1"/>
    </source>
</evidence>
<dbReference type="InterPro" id="IPR014610">
    <property type="entry name" value="Haemoglobin_extracell"/>
</dbReference>
<dbReference type="CDD" id="cd01040">
    <property type="entry name" value="Mb-like"/>
    <property type="match status" value="1"/>
</dbReference>
<dbReference type="PIRSF" id="PIRSF036517">
    <property type="entry name" value="Ext_hemo"/>
    <property type="match status" value="1"/>
</dbReference>
<feature type="disulfide bond" evidence="8">
    <location>
        <begin position="23"/>
        <end position="155"/>
    </location>
</feature>
<feature type="signal peptide" evidence="10">
    <location>
        <begin position="1"/>
        <end position="19"/>
    </location>
</feature>
<dbReference type="GO" id="GO:0019825">
    <property type="term" value="F:oxygen binding"/>
    <property type="evidence" value="ECO:0007669"/>
    <property type="project" value="UniProtKB-UniRule"/>
</dbReference>
<keyword evidence="4 6" id="KW-0479">Metal-binding</keyword>
<sequence>MRQFGTLLVLACGLSVCLASKYCSNADANLVINQWQQVSSPDAAAKSKLTGGQAVFKKLFALAPGAVDVFKRVNVDNFDSPEFSAHIMRVMGGLDILINYLNDPETLEQMLDHLAGQHAVREGVTAAAFELMANVLIGGLPKVVEDFNPDAWSNCLTPILNGIAAGLP</sequence>
<evidence type="ECO:0000259" key="11">
    <source>
        <dbReference type="PROSITE" id="PS01033"/>
    </source>
</evidence>
<dbReference type="Gene3D" id="1.10.490.10">
    <property type="entry name" value="Globins"/>
    <property type="match status" value="1"/>
</dbReference>
<dbReference type="GO" id="GO:0005576">
    <property type="term" value="C:extracellular region"/>
    <property type="evidence" value="ECO:0007669"/>
    <property type="project" value="UniProtKB-UniRule"/>
</dbReference>
<feature type="domain" description="Globin" evidence="11">
    <location>
        <begin position="22"/>
        <end position="168"/>
    </location>
</feature>
<organism evidence="12">
    <name type="scientific">Lamellibrachia luymesi</name>
    <name type="common">Deep-sea tubeworm</name>
    <dbReference type="NCBI Taxonomy" id="238240"/>
    <lineage>
        <taxon>Eukaryota</taxon>
        <taxon>Metazoa</taxon>
        <taxon>Spiralia</taxon>
        <taxon>Lophotrochozoa</taxon>
        <taxon>Annelida</taxon>
        <taxon>Polychaeta</taxon>
        <taxon>Sedentaria</taxon>
        <taxon>Canalipalpata</taxon>
        <taxon>Sabellida</taxon>
        <taxon>Siboglinidae</taxon>
        <taxon>Lamellibrachia</taxon>
    </lineage>
</organism>
<dbReference type="Pfam" id="PF00042">
    <property type="entry name" value="Globin"/>
    <property type="match status" value="1"/>
</dbReference>
<feature type="chain" id="PRO_5033242364" description="Extracellular globin" evidence="10">
    <location>
        <begin position="20"/>
        <end position="168"/>
    </location>
</feature>
<comment type="similarity">
    <text evidence="6 9">Belongs to the globin family.</text>
</comment>
<evidence type="ECO:0000256" key="3">
    <source>
        <dbReference type="ARBA" id="ARBA00022621"/>
    </source>
</evidence>
<dbReference type="EMBL" id="MH996069">
    <property type="protein sequence ID" value="QAT81212.1"/>
    <property type="molecule type" value="mRNA"/>
</dbReference>
<evidence type="ECO:0000256" key="4">
    <source>
        <dbReference type="ARBA" id="ARBA00022723"/>
    </source>
</evidence>
<dbReference type="InterPro" id="IPR000971">
    <property type="entry name" value="Globin"/>
</dbReference>
<evidence type="ECO:0000256" key="8">
    <source>
        <dbReference type="PIRSR" id="PIRSR036517-2"/>
    </source>
</evidence>
<keyword evidence="1 6" id="KW-0813">Transport</keyword>
<evidence type="ECO:0000313" key="12">
    <source>
        <dbReference type="EMBL" id="ALO75571.1"/>
    </source>
</evidence>
<evidence type="ECO:0000313" key="13">
    <source>
        <dbReference type="EMBL" id="QAT81212.1"/>
    </source>
</evidence>
<reference evidence="13" key="2">
    <citation type="submission" date="2018-09" db="EMBL/GenBank/DDBJ databases">
        <title>Newly discovered occurrences and gene tree of the extracellular globin and linker chains from the giant hexagonal bilayer hemoglobins in metazoans.</title>
        <authorList>
            <person name="Belato F.A."/>
            <person name="Schrago C.G."/>
            <person name="Coates C.J."/>
            <person name="Halanych K.M."/>
        </authorList>
    </citation>
    <scope>NUCLEOTIDE SEQUENCE</scope>
</reference>
<evidence type="ECO:0000256" key="6">
    <source>
        <dbReference type="PIRNR" id="PIRNR036517"/>
    </source>
</evidence>
<reference evidence="12" key="1">
    <citation type="submission" date="2015-06" db="EMBL/GenBank/DDBJ databases">
        <title>Evolution of Sulfur Binding in Hemoglobin in Siboglinidae (Annelida) with Special Reference to Bone Eating Worms, Osedax.</title>
        <authorList>
            <person name="Waits D.S."/>
            <person name="Santos S.R."/>
            <person name="Thornhill D.J."/>
            <person name="Li Y."/>
            <person name="Halanych K.M."/>
        </authorList>
    </citation>
    <scope>NUCLEOTIDE SEQUENCE</scope>
</reference>
<evidence type="ECO:0000256" key="10">
    <source>
        <dbReference type="SAM" id="SignalP"/>
    </source>
</evidence>
<evidence type="ECO:0000256" key="5">
    <source>
        <dbReference type="ARBA" id="ARBA00023004"/>
    </source>
</evidence>
<dbReference type="AlphaFoldDB" id="A0A0S2MLM4"/>
<dbReference type="EMBL" id="KT166960">
    <property type="protein sequence ID" value="ALO75571.1"/>
    <property type="molecule type" value="mRNA"/>
</dbReference>
<keyword evidence="8" id="KW-1015">Disulfide bond</keyword>
<accession>A0A0S2MLM4</accession>
<dbReference type="GO" id="GO:0005506">
    <property type="term" value="F:iron ion binding"/>
    <property type="evidence" value="ECO:0007669"/>
    <property type="project" value="UniProtKB-UniRule"/>
</dbReference>
<proteinExistence type="evidence at transcript level"/>
<protein>
    <recommendedName>
        <fullName evidence="6">Extracellular globin</fullName>
    </recommendedName>
</protein>
<dbReference type="InterPro" id="IPR009050">
    <property type="entry name" value="Globin-like_sf"/>
</dbReference>
<name>A0A0S2MLM4_LAMLU</name>
<keyword evidence="10" id="KW-0732">Signal</keyword>
<dbReference type="InterPro" id="IPR044399">
    <property type="entry name" value="Mb-like_M"/>
</dbReference>
<keyword evidence="5 6" id="KW-0408">Iron</keyword>
<evidence type="ECO:0000256" key="1">
    <source>
        <dbReference type="ARBA" id="ARBA00022448"/>
    </source>
</evidence>
<keyword evidence="3 6" id="KW-0561">Oxygen transport</keyword>
<feature type="binding site" description="proximal binding residue" evidence="7">
    <location>
        <position position="118"/>
    </location>
    <ligand>
        <name>heme b</name>
        <dbReference type="ChEBI" id="CHEBI:60344"/>
    </ligand>
    <ligandPart>
        <name>Fe</name>
        <dbReference type="ChEBI" id="CHEBI:18248"/>
    </ligandPart>
</feature>